<sequence length="147" mass="16019">MDRLKAKSHDTPHRGSRGWMGRLKAKSPDYLSDVYGRRPARHSAAGRLRAAGRIWRWPPGAPPTSRPGHVVRGALSGAGGPRIKRRAGAEKRHSGPLGVYEKFVRQGGAAAHQGGQPAWWSRLVDYLLLLLPLQISAVLDLSARVIA</sequence>
<keyword evidence="3" id="KW-1185">Reference proteome</keyword>
<evidence type="ECO:0000313" key="2">
    <source>
        <dbReference type="EMBL" id="KAH9365822.1"/>
    </source>
</evidence>
<accession>A0A9J6FHJ5</accession>
<dbReference type="AlphaFoldDB" id="A0A9J6FHJ5"/>
<dbReference type="Proteomes" id="UP000821853">
    <property type="component" value="Unassembled WGS sequence"/>
</dbReference>
<feature type="region of interest" description="Disordered" evidence="1">
    <location>
        <begin position="56"/>
        <end position="93"/>
    </location>
</feature>
<protein>
    <submittedName>
        <fullName evidence="2">Uncharacterized protein</fullName>
    </submittedName>
</protein>
<proteinExistence type="predicted"/>
<organism evidence="2 3">
    <name type="scientific">Haemaphysalis longicornis</name>
    <name type="common">Bush tick</name>
    <dbReference type="NCBI Taxonomy" id="44386"/>
    <lineage>
        <taxon>Eukaryota</taxon>
        <taxon>Metazoa</taxon>
        <taxon>Ecdysozoa</taxon>
        <taxon>Arthropoda</taxon>
        <taxon>Chelicerata</taxon>
        <taxon>Arachnida</taxon>
        <taxon>Acari</taxon>
        <taxon>Parasitiformes</taxon>
        <taxon>Ixodida</taxon>
        <taxon>Ixodoidea</taxon>
        <taxon>Ixodidae</taxon>
        <taxon>Haemaphysalinae</taxon>
        <taxon>Haemaphysalis</taxon>
    </lineage>
</organism>
<dbReference type="VEuPathDB" id="VectorBase:HLOH_052742"/>
<reference evidence="2 3" key="1">
    <citation type="journal article" date="2020" name="Cell">
        <title>Large-Scale Comparative Analyses of Tick Genomes Elucidate Their Genetic Diversity and Vector Capacities.</title>
        <authorList>
            <consortium name="Tick Genome and Microbiome Consortium (TIGMIC)"/>
            <person name="Jia N."/>
            <person name="Wang J."/>
            <person name="Shi W."/>
            <person name="Du L."/>
            <person name="Sun Y."/>
            <person name="Zhan W."/>
            <person name="Jiang J.F."/>
            <person name="Wang Q."/>
            <person name="Zhang B."/>
            <person name="Ji P."/>
            <person name="Bell-Sakyi L."/>
            <person name="Cui X.M."/>
            <person name="Yuan T.T."/>
            <person name="Jiang B.G."/>
            <person name="Yang W.F."/>
            <person name="Lam T.T."/>
            <person name="Chang Q.C."/>
            <person name="Ding S.J."/>
            <person name="Wang X.J."/>
            <person name="Zhu J.G."/>
            <person name="Ruan X.D."/>
            <person name="Zhao L."/>
            <person name="Wei J.T."/>
            <person name="Ye R.Z."/>
            <person name="Que T.C."/>
            <person name="Du C.H."/>
            <person name="Zhou Y.H."/>
            <person name="Cheng J.X."/>
            <person name="Dai P.F."/>
            <person name="Guo W.B."/>
            <person name="Han X.H."/>
            <person name="Huang E.J."/>
            <person name="Li L.F."/>
            <person name="Wei W."/>
            <person name="Gao Y.C."/>
            <person name="Liu J.Z."/>
            <person name="Shao H.Z."/>
            <person name="Wang X."/>
            <person name="Wang C.C."/>
            <person name="Yang T.C."/>
            <person name="Huo Q.B."/>
            <person name="Li W."/>
            <person name="Chen H.Y."/>
            <person name="Chen S.E."/>
            <person name="Zhou L.G."/>
            <person name="Ni X.B."/>
            <person name="Tian J.H."/>
            <person name="Sheng Y."/>
            <person name="Liu T."/>
            <person name="Pan Y.S."/>
            <person name="Xia L.Y."/>
            <person name="Li J."/>
            <person name="Zhao F."/>
            <person name="Cao W.C."/>
        </authorList>
    </citation>
    <scope>NUCLEOTIDE SEQUENCE [LARGE SCALE GENOMIC DNA]</scope>
    <source>
        <strain evidence="2">HaeL-2018</strain>
    </source>
</reference>
<gene>
    <name evidence="2" type="ORF">HPB48_013358</name>
</gene>
<name>A0A9J6FHJ5_HAELO</name>
<feature type="region of interest" description="Disordered" evidence="1">
    <location>
        <begin position="1"/>
        <end position="21"/>
    </location>
</feature>
<evidence type="ECO:0000313" key="3">
    <source>
        <dbReference type="Proteomes" id="UP000821853"/>
    </source>
</evidence>
<feature type="compositionally biased region" description="Basic and acidic residues" evidence="1">
    <location>
        <begin position="1"/>
        <end position="13"/>
    </location>
</feature>
<evidence type="ECO:0000256" key="1">
    <source>
        <dbReference type="SAM" id="MobiDB-lite"/>
    </source>
</evidence>
<comment type="caution">
    <text evidence="2">The sequence shown here is derived from an EMBL/GenBank/DDBJ whole genome shotgun (WGS) entry which is preliminary data.</text>
</comment>
<dbReference type="EMBL" id="JABSTR010000003">
    <property type="protein sequence ID" value="KAH9365822.1"/>
    <property type="molecule type" value="Genomic_DNA"/>
</dbReference>